<name>A0ABP3CNH5_9PSEU</name>
<feature type="transmembrane region" description="Helical" evidence="7">
    <location>
        <begin position="7"/>
        <end position="34"/>
    </location>
</feature>
<dbReference type="PANTHER" id="PTHR30193:SF37">
    <property type="entry name" value="INNER MEMBRANE ABC TRANSPORTER PERMEASE PROTEIN YCJO"/>
    <property type="match status" value="1"/>
</dbReference>
<evidence type="ECO:0000256" key="6">
    <source>
        <dbReference type="ARBA" id="ARBA00023136"/>
    </source>
</evidence>
<evidence type="ECO:0000256" key="7">
    <source>
        <dbReference type="RuleBase" id="RU363032"/>
    </source>
</evidence>
<comment type="similarity">
    <text evidence="7">Belongs to the binding-protein-dependent transport system permease family.</text>
</comment>
<evidence type="ECO:0000256" key="5">
    <source>
        <dbReference type="ARBA" id="ARBA00022989"/>
    </source>
</evidence>
<feature type="transmembrane region" description="Helical" evidence="7">
    <location>
        <begin position="160"/>
        <end position="180"/>
    </location>
</feature>
<dbReference type="EMBL" id="BAAABU010000001">
    <property type="protein sequence ID" value="GAA0211262.1"/>
    <property type="molecule type" value="Genomic_DNA"/>
</dbReference>
<reference evidence="10" key="1">
    <citation type="journal article" date="2019" name="Int. J. Syst. Evol. Microbiol.">
        <title>The Global Catalogue of Microorganisms (GCM) 10K type strain sequencing project: providing services to taxonomists for standard genome sequencing and annotation.</title>
        <authorList>
            <consortium name="The Broad Institute Genomics Platform"/>
            <consortium name="The Broad Institute Genome Sequencing Center for Infectious Disease"/>
            <person name="Wu L."/>
            <person name="Ma J."/>
        </authorList>
    </citation>
    <scope>NUCLEOTIDE SEQUENCE [LARGE SCALE GENOMIC DNA]</scope>
    <source>
        <strain evidence="10">JCM 3380</strain>
    </source>
</reference>
<evidence type="ECO:0000313" key="9">
    <source>
        <dbReference type="EMBL" id="GAA0211262.1"/>
    </source>
</evidence>
<evidence type="ECO:0000313" key="10">
    <source>
        <dbReference type="Proteomes" id="UP001500416"/>
    </source>
</evidence>
<keyword evidence="2 7" id="KW-0813">Transport</keyword>
<evidence type="ECO:0000259" key="8">
    <source>
        <dbReference type="PROSITE" id="PS50928"/>
    </source>
</evidence>
<keyword evidence="6 7" id="KW-0472">Membrane</keyword>
<dbReference type="InterPro" id="IPR000515">
    <property type="entry name" value="MetI-like"/>
</dbReference>
<protein>
    <submittedName>
        <fullName evidence="9">Sugar ABC transporter permease</fullName>
    </submittedName>
</protein>
<feature type="transmembrane region" description="Helical" evidence="7">
    <location>
        <begin position="267"/>
        <end position="289"/>
    </location>
</feature>
<sequence>MRKNRQLWLMLTPYLVGLVVLVFGPALVTLAMAFTEYDLIGSPQWIGLANFAELAGSVPFLAALENSLVFAAVAVPLRVAAALGLALLLHRRAPGAGTARTVATLPTAVPEIAYGLLWLWLFNPLYGPVNQLLRLGGENGRTAWGTAVPAWLTGPDDARAAIIVMSLFTIGEMLVVLLAARRALPREVFELAALEGAAGWSVARRVTLPMLAPVIALLVLRDTILSFQFSFVPALVVTDGGPPPYSTTYLSLYIYRNAFEYLRYGHAAAATLVVLALTAVAVYAQWLVIRRYRALAAPRRPLR</sequence>
<evidence type="ECO:0000256" key="1">
    <source>
        <dbReference type="ARBA" id="ARBA00004651"/>
    </source>
</evidence>
<evidence type="ECO:0000256" key="3">
    <source>
        <dbReference type="ARBA" id="ARBA00022475"/>
    </source>
</evidence>
<accession>A0ABP3CNH5</accession>
<evidence type="ECO:0000256" key="2">
    <source>
        <dbReference type="ARBA" id="ARBA00022448"/>
    </source>
</evidence>
<keyword evidence="10" id="KW-1185">Reference proteome</keyword>
<dbReference type="PANTHER" id="PTHR30193">
    <property type="entry name" value="ABC TRANSPORTER PERMEASE PROTEIN"/>
    <property type="match status" value="1"/>
</dbReference>
<gene>
    <name evidence="9" type="ORF">GCM10010492_06340</name>
</gene>
<feature type="transmembrane region" description="Helical" evidence="7">
    <location>
        <begin position="68"/>
        <end position="89"/>
    </location>
</feature>
<dbReference type="SUPFAM" id="SSF161098">
    <property type="entry name" value="MetI-like"/>
    <property type="match status" value="1"/>
</dbReference>
<dbReference type="RefSeq" id="WP_343932040.1">
    <property type="nucleotide sequence ID" value="NZ_BAAABU010000001.1"/>
</dbReference>
<dbReference type="CDD" id="cd06261">
    <property type="entry name" value="TM_PBP2"/>
    <property type="match status" value="1"/>
</dbReference>
<organism evidence="9 10">
    <name type="scientific">Saccharothrix mutabilis subsp. mutabilis</name>
    <dbReference type="NCBI Taxonomy" id="66855"/>
    <lineage>
        <taxon>Bacteria</taxon>
        <taxon>Bacillati</taxon>
        <taxon>Actinomycetota</taxon>
        <taxon>Actinomycetes</taxon>
        <taxon>Pseudonocardiales</taxon>
        <taxon>Pseudonocardiaceae</taxon>
        <taxon>Saccharothrix</taxon>
    </lineage>
</organism>
<feature type="transmembrane region" description="Helical" evidence="7">
    <location>
        <begin position="101"/>
        <end position="121"/>
    </location>
</feature>
<dbReference type="Gene3D" id="1.10.3720.10">
    <property type="entry name" value="MetI-like"/>
    <property type="match status" value="1"/>
</dbReference>
<dbReference type="Proteomes" id="UP001500416">
    <property type="component" value="Unassembled WGS sequence"/>
</dbReference>
<comment type="subcellular location">
    <subcellularLocation>
        <location evidence="1 7">Cell membrane</location>
        <topology evidence="1 7">Multi-pass membrane protein</topology>
    </subcellularLocation>
</comment>
<feature type="transmembrane region" description="Helical" evidence="7">
    <location>
        <begin position="214"/>
        <end position="236"/>
    </location>
</feature>
<keyword evidence="5 7" id="KW-1133">Transmembrane helix</keyword>
<keyword evidence="3" id="KW-1003">Cell membrane</keyword>
<proteinExistence type="inferred from homology"/>
<comment type="caution">
    <text evidence="9">The sequence shown here is derived from an EMBL/GenBank/DDBJ whole genome shotgun (WGS) entry which is preliminary data.</text>
</comment>
<dbReference type="InterPro" id="IPR051393">
    <property type="entry name" value="ABC_transporter_permease"/>
</dbReference>
<feature type="domain" description="ABC transmembrane type-1" evidence="8">
    <location>
        <begin position="64"/>
        <end position="285"/>
    </location>
</feature>
<keyword evidence="4 7" id="KW-0812">Transmembrane</keyword>
<dbReference type="InterPro" id="IPR035906">
    <property type="entry name" value="MetI-like_sf"/>
</dbReference>
<evidence type="ECO:0000256" key="4">
    <source>
        <dbReference type="ARBA" id="ARBA00022692"/>
    </source>
</evidence>
<dbReference type="PROSITE" id="PS50928">
    <property type="entry name" value="ABC_TM1"/>
    <property type="match status" value="1"/>
</dbReference>
<dbReference type="Pfam" id="PF00528">
    <property type="entry name" value="BPD_transp_1"/>
    <property type="match status" value="1"/>
</dbReference>